<feature type="compositionally biased region" description="Basic and acidic residues" evidence="1">
    <location>
        <begin position="52"/>
        <end position="64"/>
    </location>
</feature>
<feature type="compositionally biased region" description="Basic and acidic residues" evidence="1">
    <location>
        <begin position="171"/>
        <end position="186"/>
    </location>
</feature>
<proteinExistence type="predicted"/>
<sequence>MAAGQPVPGRPEASTEQRGDRGTPPNGSSTDSSSADPAGEKPRTPGDPPPEADPKSEKEPESGKTEVGSPAGEGRDHDDADPAQTGDGGPEAEKPGQPKAENPRQDEGERGNDDRGSKTDQPEPGKAEGQNGGKDNGSAPDDPASSEQPSTGPSEASQFPPGSRRASLAAARERQLEGAEELRAIFEDAQTTNGPGERTTGESGDSGAPPQSENAGSDGRGPEAQPQGTDTPPGAPGDGDTSNGGNAAGGSDAPSGRDQPAPVTPGVEAEPPAQETPRPQDQEQEPPLPQDSSGSGNDSGDPPADPPTDGSPPADDQPRDDKDGTPPGSEVDEPTDPVTETGPAAPEPGREATPKAPETTDQGTEPPEPKADDGTTGDETDNPKPVDETTPPPDGTGENVAPPEAPGEQSDGHGRNAEDPQSIEPTDETDPPDNEAELSGERDGSGTELAPHQEESTDVEPSRFSGRVTITLDRDGRPLPPEHPDADTETPGRGELRRPEDDRASRDYQERKPDKLSRLRGELKKFVDRSDDTKEFVDKFSAPAQKTLERVKPTGQSCGARLNTDHIKAPDEKIKAGDTVLGAVGTVIILTEIVRFGINIARNSRRREHADH</sequence>
<feature type="compositionally biased region" description="Low complexity" evidence="1">
    <location>
        <begin position="290"/>
        <end position="302"/>
    </location>
</feature>
<dbReference type="AlphaFoldDB" id="A0A7X0FY74"/>
<feature type="compositionally biased region" description="Polar residues" evidence="1">
    <location>
        <begin position="25"/>
        <end position="35"/>
    </location>
</feature>
<evidence type="ECO:0000256" key="1">
    <source>
        <dbReference type="SAM" id="MobiDB-lite"/>
    </source>
</evidence>
<name>A0A7X0FY74_9ACTN</name>
<dbReference type="RefSeq" id="WP_185025380.1">
    <property type="nucleotide sequence ID" value="NZ_JACHMQ010000001.1"/>
</dbReference>
<organism evidence="2 3">
    <name type="scientific">Actinomadura coerulea</name>
    <dbReference type="NCBI Taxonomy" id="46159"/>
    <lineage>
        <taxon>Bacteria</taxon>
        <taxon>Bacillati</taxon>
        <taxon>Actinomycetota</taxon>
        <taxon>Actinomycetes</taxon>
        <taxon>Streptosporangiales</taxon>
        <taxon>Thermomonosporaceae</taxon>
        <taxon>Actinomadura</taxon>
    </lineage>
</organism>
<keyword evidence="3" id="KW-1185">Reference proteome</keyword>
<feature type="compositionally biased region" description="Basic and acidic residues" evidence="1">
    <location>
        <begin position="439"/>
        <end position="455"/>
    </location>
</feature>
<feature type="compositionally biased region" description="Acidic residues" evidence="1">
    <location>
        <begin position="425"/>
        <end position="438"/>
    </location>
</feature>
<feature type="compositionally biased region" description="Low complexity" evidence="1">
    <location>
        <begin position="228"/>
        <end position="256"/>
    </location>
</feature>
<feature type="region of interest" description="Disordered" evidence="1">
    <location>
        <begin position="1"/>
        <end position="516"/>
    </location>
</feature>
<reference evidence="2 3" key="1">
    <citation type="submission" date="2020-08" db="EMBL/GenBank/DDBJ databases">
        <title>Sequencing the genomes of 1000 actinobacteria strains.</title>
        <authorList>
            <person name="Klenk H.-P."/>
        </authorList>
    </citation>
    <scope>NUCLEOTIDE SEQUENCE [LARGE SCALE GENOMIC DNA]</scope>
    <source>
        <strain evidence="2 3">DSM 43675</strain>
    </source>
</reference>
<evidence type="ECO:0000313" key="2">
    <source>
        <dbReference type="EMBL" id="MBB6395963.1"/>
    </source>
</evidence>
<feature type="compositionally biased region" description="Basic and acidic residues" evidence="1">
    <location>
        <begin position="472"/>
        <end position="516"/>
    </location>
</feature>
<feature type="compositionally biased region" description="Basic and acidic residues" evidence="1">
    <location>
        <begin position="91"/>
        <end position="126"/>
    </location>
</feature>
<comment type="caution">
    <text evidence="2">The sequence shown here is derived from an EMBL/GenBank/DDBJ whole genome shotgun (WGS) entry which is preliminary data.</text>
</comment>
<accession>A0A7X0FY74</accession>
<evidence type="ECO:0000313" key="3">
    <source>
        <dbReference type="Proteomes" id="UP000546324"/>
    </source>
</evidence>
<gene>
    <name evidence="2" type="ORF">BKA00_002877</name>
</gene>
<protein>
    <submittedName>
        <fullName evidence="2">Uncharacterized protein</fullName>
    </submittedName>
</protein>
<feature type="compositionally biased region" description="Polar residues" evidence="1">
    <location>
        <begin position="145"/>
        <end position="157"/>
    </location>
</feature>
<dbReference type="EMBL" id="JACHMQ010000001">
    <property type="protein sequence ID" value="MBB6395963.1"/>
    <property type="molecule type" value="Genomic_DNA"/>
</dbReference>
<dbReference type="Proteomes" id="UP000546324">
    <property type="component" value="Unassembled WGS sequence"/>
</dbReference>